<dbReference type="Proteomes" id="UP001066276">
    <property type="component" value="Chromosome 8"/>
</dbReference>
<gene>
    <name evidence="2" type="ORF">NDU88_005232</name>
</gene>
<evidence type="ECO:0000256" key="1">
    <source>
        <dbReference type="SAM" id="MobiDB-lite"/>
    </source>
</evidence>
<organism evidence="2 3">
    <name type="scientific">Pleurodeles waltl</name>
    <name type="common">Iberian ribbed newt</name>
    <dbReference type="NCBI Taxonomy" id="8319"/>
    <lineage>
        <taxon>Eukaryota</taxon>
        <taxon>Metazoa</taxon>
        <taxon>Chordata</taxon>
        <taxon>Craniata</taxon>
        <taxon>Vertebrata</taxon>
        <taxon>Euteleostomi</taxon>
        <taxon>Amphibia</taxon>
        <taxon>Batrachia</taxon>
        <taxon>Caudata</taxon>
        <taxon>Salamandroidea</taxon>
        <taxon>Salamandridae</taxon>
        <taxon>Pleurodelinae</taxon>
        <taxon>Pleurodeles</taxon>
    </lineage>
</organism>
<dbReference type="EMBL" id="JANPWB010000012">
    <property type="protein sequence ID" value="KAJ1117031.1"/>
    <property type="molecule type" value="Genomic_DNA"/>
</dbReference>
<evidence type="ECO:0000313" key="2">
    <source>
        <dbReference type="EMBL" id="KAJ1117031.1"/>
    </source>
</evidence>
<keyword evidence="3" id="KW-1185">Reference proteome</keyword>
<dbReference type="AlphaFoldDB" id="A0AAV7NM45"/>
<proteinExistence type="predicted"/>
<sequence length="149" mass="15414">MSDLVGPLDRGLPSGTVVSPRDPGGLTAPEGQSPALPGISVSPVGPCSFQPGRWLLSLGPVSARCLYCSLTHSHGSGKSPLPPFGLRPAPHPVVIDEVSHRFGAPGGQPEPCGSSHFSLFFPPKRECLSPARGPGVCFQMRWPSSGPTA</sequence>
<comment type="caution">
    <text evidence="2">The sequence shown here is derived from an EMBL/GenBank/DDBJ whole genome shotgun (WGS) entry which is preliminary data.</text>
</comment>
<reference evidence="2" key="1">
    <citation type="journal article" date="2022" name="bioRxiv">
        <title>Sequencing and chromosome-scale assembly of the giantPleurodeles waltlgenome.</title>
        <authorList>
            <person name="Brown T."/>
            <person name="Elewa A."/>
            <person name="Iarovenko S."/>
            <person name="Subramanian E."/>
            <person name="Araus A.J."/>
            <person name="Petzold A."/>
            <person name="Susuki M."/>
            <person name="Suzuki K.-i.T."/>
            <person name="Hayashi T."/>
            <person name="Toyoda A."/>
            <person name="Oliveira C."/>
            <person name="Osipova E."/>
            <person name="Leigh N.D."/>
            <person name="Simon A."/>
            <person name="Yun M.H."/>
        </authorList>
    </citation>
    <scope>NUCLEOTIDE SEQUENCE</scope>
    <source>
        <strain evidence="2">20211129_DDA</strain>
        <tissue evidence="2">Liver</tissue>
    </source>
</reference>
<evidence type="ECO:0000313" key="3">
    <source>
        <dbReference type="Proteomes" id="UP001066276"/>
    </source>
</evidence>
<accession>A0AAV7NM45</accession>
<protein>
    <submittedName>
        <fullName evidence="2">Uncharacterized protein</fullName>
    </submittedName>
</protein>
<feature type="region of interest" description="Disordered" evidence="1">
    <location>
        <begin position="1"/>
        <end position="37"/>
    </location>
</feature>
<name>A0AAV7NM45_PLEWA</name>